<organism evidence="1 2">
    <name type="scientific">Tunturiibacter gelidiferens</name>
    <dbReference type="NCBI Taxonomy" id="3069689"/>
    <lineage>
        <taxon>Bacteria</taxon>
        <taxon>Pseudomonadati</taxon>
        <taxon>Acidobacteriota</taxon>
        <taxon>Terriglobia</taxon>
        <taxon>Terriglobales</taxon>
        <taxon>Acidobacteriaceae</taxon>
        <taxon>Tunturiibacter</taxon>
    </lineage>
</organism>
<evidence type="ECO:0000313" key="1">
    <source>
        <dbReference type="EMBL" id="MBB5326559.1"/>
    </source>
</evidence>
<reference evidence="1 2" key="1">
    <citation type="submission" date="2020-08" db="EMBL/GenBank/DDBJ databases">
        <title>Genomic Encyclopedia of Type Strains, Phase IV (KMG-V): Genome sequencing to study the core and pangenomes of soil and plant-associated prokaryotes.</title>
        <authorList>
            <person name="Whitman W."/>
        </authorList>
    </citation>
    <scope>NUCLEOTIDE SEQUENCE [LARGE SCALE GENOMIC DNA]</scope>
    <source>
        <strain evidence="1 2">X5P2</strain>
    </source>
</reference>
<dbReference type="AlphaFoldDB" id="A0A9X0U1L2"/>
<dbReference type="Proteomes" id="UP000535182">
    <property type="component" value="Unassembled WGS sequence"/>
</dbReference>
<dbReference type="EMBL" id="JACHEB010000001">
    <property type="protein sequence ID" value="MBB5326559.1"/>
    <property type="molecule type" value="Genomic_DNA"/>
</dbReference>
<sequence>MEGPNGNTLLKPDITIVANNVVYQVTTEKRILGGSYGLSAIIPIVNTRFTADLFDASQQSAGVSDIFVMPVVLGWAKGKATYILNYGFYAPSGAFDPSQALNPGLGFWEHQIQAGVGYSFDKLKLWNASALTTWEINQSKSGLAVKPGPMFNLEYSLGHRFYNYKINLGVAGYVYEKLSPDSGSGISPLVAGNIDRSYGIGPEFKYTNPVKHLGLDFRYERQFGVEAKTQGDVFVIGITWLNIFPPPASAHH</sequence>
<name>A0A9X0U1L2_9BACT</name>
<protein>
    <recommendedName>
        <fullName evidence="3">Transporter</fullName>
    </recommendedName>
</protein>
<gene>
    <name evidence="1" type="ORF">HDF14_000153</name>
</gene>
<dbReference type="InterPro" id="IPR025737">
    <property type="entry name" value="FApF"/>
</dbReference>
<evidence type="ECO:0000313" key="2">
    <source>
        <dbReference type="Proteomes" id="UP000535182"/>
    </source>
</evidence>
<evidence type="ECO:0008006" key="3">
    <source>
        <dbReference type="Google" id="ProtNLM"/>
    </source>
</evidence>
<dbReference type="RefSeq" id="WP_183972595.1">
    <property type="nucleotide sequence ID" value="NZ_JACHEB010000001.1"/>
</dbReference>
<keyword evidence="2" id="KW-1185">Reference proteome</keyword>
<accession>A0A9X0U1L2</accession>
<comment type="caution">
    <text evidence="1">The sequence shown here is derived from an EMBL/GenBank/DDBJ whole genome shotgun (WGS) entry which is preliminary data.</text>
</comment>
<proteinExistence type="predicted"/>
<dbReference type="Pfam" id="PF13557">
    <property type="entry name" value="Phenol_MetA_deg"/>
    <property type="match status" value="1"/>
</dbReference>